<dbReference type="RefSeq" id="WP_111739393.1">
    <property type="nucleotide sequence ID" value="NZ_LR698987.1"/>
</dbReference>
<gene>
    <name evidence="4" type="primary">zraP_2</name>
    <name evidence="4" type="ORF">NCTC12151_00795</name>
</gene>
<keyword evidence="2" id="KW-0574">Periplasm</keyword>
<dbReference type="Pfam" id="PF13801">
    <property type="entry name" value="Metal_resist"/>
    <property type="match status" value="1"/>
</dbReference>
<keyword evidence="5" id="KW-1185">Reference proteome</keyword>
<dbReference type="InterPro" id="IPR025961">
    <property type="entry name" value="Metal_resist"/>
</dbReference>
<evidence type="ECO:0000313" key="4">
    <source>
        <dbReference type="EMBL" id="SQI36579.1"/>
    </source>
</evidence>
<dbReference type="KEGG" id="lri:NCTC12151_00795"/>
<dbReference type="EMBL" id="LS483470">
    <property type="protein sequence ID" value="SQI36579.1"/>
    <property type="molecule type" value="Genomic_DNA"/>
</dbReference>
<accession>A0A2X4UD66</accession>
<feature type="signal peptide" evidence="2">
    <location>
        <begin position="1"/>
        <end position="23"/>
    </location>
</feature>
<evidence type="ECO:0000313" key="5">
    <source>
        <dbReference type="Proteomes" id="UP000249005"/>
    </source>
</evidence>
<protein>
    <recommendedName>
        <fullName evidence="2">Zinc resistance-associated protein</fullName>
    </recommendedName>
</protein>
<dbReference type="GO" id="GO:0042597">
    <property type="term" value="C:periplasmic space"/>
    <property type="evidence" value="ECO:0007669"/>
    <property type="project" value="UniProtKB-SubCell"/>
</dbReference>
<proteinExistence type="inferred from homology"/>
<evidence type="ECO:0000256" key="1">
    <source>
        <dbReference type="ARBA" id="ARBA00044945"/>
    </source>
</evidence>
<keyword evidence="2" id="KW-0732">Signal</keyword>
<feature type="chain" id="PRO_5022251029" description="Zinc resistance-associated protein" evidence="2">
    <location>
        <begin position="24"/>
        <end position="188"/>
    </location>
</feature>
<organism evidence="4 5">
    <name type="scientific">Leminorella richardii</name>
    <dbReference type="NCBI Taxonomy" id="158841"/>
    <lineage>
        <taxon>Bacteria</taxon>
        <taxon>Pseudomonadati</taxon>
        <taxon>Pseudomonadota</taxon>
        <taxon>Gammaproteobacteria</taxon>
        <taxon>Enterobacterales</taxon>
        <taxon>Budviciaceae</taxon>
        <taxon>Leminorella</taxon>
    </lineage>
</organism>
<feature type="region of interest" description="Disordered" evidence="3">
    <location>
        <begin position="26"/>
        <end position="62"/>
    </location>
</feature>
<sequence length="188" mass="19588">MQIKKTALAALLSLTALGFGASAAPGHDHAAMGHGQPAQTEAPAAAAEAPPMMAGHGSHGQEGGMMCGSKGMKGGPKGMMSQFTPEQQALLTKAHEDFRAATAPLRQKLTSKGYEYKAALTAVPLDEQKLQTISKEISAVRSEIEQLRVNMDIQMAKAGIPMMEHGMPGAMGMGMGMHGEKGKKGCCQ</sequence>
<keyword evidence="2" id="KW-0862">Zinc</keyword>
<name>A0A2X4UD66_9GAMM</name>
<dbReference type="OrthoDB" id="5460979at2"/>
<comment type="similarity">
    <text evidence="1 2">Belongs to the ZraP family.</text>
</comment>
<reference evidence="4 5" key="1">
    <citation type="submission" date="2018-06" db="EMBL/GenBank/DDBJ databases">
        <authorList>
            <consortium name="Pathogen Informatics"/>
            <person name="Doyle S."/>
        </authorList>
    </citation>
    <scope>NUCLEOTIDE SEQUENCE [LARGE SCALE GENOMIC DNA]</scope>
    <source>
        <strain evidence="4 5">NCTC12151</strain>
    </source>
</reference>
<feature type="compositionally biased region" description="Low complexity" evidence="3">
    <location>
        <begin position="36"/>
        <end position="54"/>
    </location>
</feature>
<evidence type="ECO:0000256" key="2">
    <source>
        <dbReference type="RuleBase" id="RU366051"/>
    </source>
</evidence>
<comment type="subcellular location">
    <subcellularLocation>
        <location evidence="2">Periplasm</location>
    </subcellularLocation>
</comment>
<evidence type="ECO:0000256" key="3">
    <source>
        <dbReference type="SAM" id="MobiDB-lite"/>
    </source>
</evidence>
<dbReference type="AlphaFoldDB" id="A0A2X4UD66"/>
<comment type="function">
    <text evidence="2">Part of the Zra signaling pathway, an envelope stress response (ESR) system composed of the periplasmic accessory protein ZraP, the histidine kinase ZraS and the transcriptional regulator ZraR. The ZraPSR system contributes to antibiotic resistance and is important for membrane integrity in the presence of membrane-targeting biocides. ZraP acts as a modulator which has both a regulatory and a chaperone function. The zinc-bound form of ZraP modulates the response of the ZraPSR system by inhibiting the expression of the zra genes, probably by interacting with ZraS.</text>
</comment>
<dbReference type="Proteomes" id="UP000249005">
    <property type="component" value="Chromosome 1"/>
</dbReference>
<dbReference type="Gene3D" id="1.20.120.1490">
    <property type="match status" value="1"/>
</dbReference>